<feature type="binding site" evidence="2">
    <location>
        <position position="120"/>
    </location>
    <ligand>
        <name>glutathione</name>
        <dbReference type="ChEBI" id="CHEBI:57925"/>
    </ligand>
</feature>
<dbReference type="Pfam" id="PF13410">
    <property type="entry name" value="GST_C_2"/>
    <property type="match status" value="1"/>
</dbReference>
<dbReference type="GO" id="GO:0005737">
    <property type="term" value="C:cytoplasm"/>
    <property type="evidence" value="ECO:0007669"/>
    <property type="project" value="TreeGrafter"/>
</dbReference>
<feature type="active site" description="Proton donor/acceptor" evidence="1">
    <location>
        <position position="233"/>
    </location>
</feature>
<dbReference type="EMBL" id="JAFCMP010000334">
    <property type="protein sequence ID" value="KAG5181374.1"/>
    <property type="molecule type" value="Genomic_DNA"/>
</dbReference>
<dbReference type="InterPro" id="IPR040079">
    <property type="entry name" value="Glutathione_S-Trfase"/>
</dbReference>
<feature type="site" description="Lowers pKa of active site Cys" evidence="3">
    <location>
        <position position="334"/>
    </location>
</feature>
<comment type="caution">
    <text evidence="6">The sequence shown here is derived from an EMBL/GenBank/DDBJ whole genome shotgun (WGS) entry which is preliminary data.</text>
</comment>
<evidence type="ECO:0000313" key="6">
    <source>
        <dbReference type="EMBL" id="KAG5181374.1"/>
    </source>
</evidence>
<dbReference type="CDD" id="cd03190">
    <property type="entry name" value="GST_C_Omega_like"/>
    <property type="match status" value="1"/>
</dbReference>
<feature type="active site" description="Nucleophile" evidence="1">
    <location>
        <position position="77"/>
    </location>
</feature>
<feature type="domain" description="GST C-terminal" evidence="5">
    <location>
        <begin position="183"/>
        <end position="334"/>
    </location>
</feature>
<dbReference type="SUPFAM" id="SSF52833">
    <property type="entry name" value="Thioredoxin-like"/>
    <property type="match status" value="1"/>
</dbReference>
<dbReference type="SFLD" id="SFLDS00019">
    <property type="entry name" value="Glutathione_Transferase_(cytos"/>
    <property type="match status" value="1"/>
</dbReference>
<evidence type="ECO:0000259" key="5">
    <source>
        <dbReference type="PROSITE" id="PS50405"/>
    </source>
</evidence>
<evidence type="ECO:0000256" key="1">
    <source>
        <dbReference type="PIRSR" id="PIRSR015753-1"/>
    </source>
</evidence>
<evidence type="ECO:0000256" key="2">
    <source>
        <dbReference type="PIRSR" id="PIRSR015753-2"/>
    </source>
</evidence>
<dbReference type="SFLD" id="SFLDG01148">
    <property type="entry name" value="Xi_(cytGST)"/>
    <property type="match status" value="1"/>
</dbReference>
<sequence>MRRALFIICLAQARSTCNAFVQHSKLSMSAAPARSALEEMINGEFKRNDSTYRSRIRAGTEYEPESGRYHLYVSYACPWAHRTLIVRALKGLTDDIGVTVVAPTWQRTKPDDPQDGHSGWVFAEPGAALTPPSGHGSIKVTPLELDTIGPFKTIRDVYESVKDTNGKYTVPILFDKKTRTIVNNESSEIIEMLNAEFTDIGTNPKLDLDPADLKAAQEEANSWVYPGINNGVYRCGFAQSQQAYDVAVKDVFDALDKAEAILSKQRYIAGDRFTLADVRLFVTLARFDEVYEVYFKCNKRRIADYPNILNYVREIYQMPGVAETVNMEHIKAHYYTSHPRLNTFSIVPAGPDAEASFKQPHDRDRF</sequence>
<dbReference type="GO" id="GO:0004364">
    <property type="term" value="F:glutathione transferase activity"/>
    <property type="evidence" value="ECO:0007669"/>
    <property type="project" value="InterPro"/>
</dbReference>
<dbReference type="InterPro" id="IPR036249">
    <property type="entry name" value="Thioredoxin-like_sf"/>
</dbReference>
<evidence type="ECO:0000256" key="4">
    <source>
        <dbReference type="SAM" id="SignalP"/>
    </source>
</evidence>
<keyword evidence="7" id="KW-1185">Reference proteome</keyword>
<dbReference type="SFLD" id="SFLDG01206">
    <property type="entry name" value="Xi.1"/>
    <property type="match status" value="1"/>
</dbReference>
<dbReference type="PANTHER" id="PTHR32419:SF6">
    <property type="entry name" value="GLUTATHIONE S-TRANSFERASE OMEGA-LIKE 1-RELATED"/>
    <property type="match status" value="1"/>
</dbReference>
<feature type="binding site" evidence="2">
    <location>
        <begin position="185"/>
        <end position="186"/>
    </location>
    <ligand>
        <name>glutathione</name>
        <dbReference type="ChEBI" id="CHEBI:57925"/>
    </ligand>
</feature>
<feature type="signal peptide" evidence="4">
    <location>
        <begin position="1"/>
        <end position="19"/>
    </location>
</feature>
<dbReference type="InterPro" id="IPR010987">
    <property type="entry name" value="Glutathione-S-Trfase_C-like"/>
</dbReference>
<dbReference type="SUPFAM" id="SSF47616">
    <property type="entry name" value="GST C-terminal domain-like"/>
    <property type="match status" value="1"/>
</dbReference>
<dbReference type="PANTHER" id="PTHR32419">
    <property type="entry name" value="GLUTATHIONYL-HYDROQUINONE REDUCTASE"/>
    <property type="match status" value="1"/>
</dbReference>
<accession>A0A836CD80</accession>
<feature type="site" description="Lowers pKa of active site Cys" evidence="3">
    <location>
        <position position="291"/>
    </location>
</feature>
<dbReference type="PIRSF" id="PIRSF015753">
    <property type="entry name" value="GST"/>
    <property type="match status" value="1"/>
</dbReference>
<dbReference type="OrthoDB" id="2309723at2759"/>
<dbReference type="AlphaFoldDB" id="A0A836CD80"/>
<dbReference type="InterPro" id="IPR016639">
    <property type="entry name" value="GST_Omega/GSH"/>
</dbReference>
<name>A0A836CD80_9STRA</name>
<evidence type="ECO:0000256" key="3">
    <source>
        <dbReference type="PIRSR" id="PIRSR015753-3"/>
    </source>
</evidence>
<dbReference type="Pfam" id="PF13409">
    <property type="entry name" value="GST_N_2"/>
    <property type="match status" value="1"/>
</dbReference>
<dbReference type="Gene3D" id="1.20.1050.10">
    <property type="match status" value="1"/>
</dbReference>
<protein>
    <submittedName>
        <fullName evidence="6">Glutathione S-transferase</fullName>
    </submittedName>
</protein>
<dbReference type="InterPro" id="IPR047047">
    <property type="entry name" value="GST_Omega-like_C"/>
</dbReference>
<dbReference type="InterPro" id="IPR036282">
    <property type="entry name" value="Glutathione-S-Trfase_C_sf"/>
</dbReference>
<keyword evidence="6" id="KW-0808">Transferase</keyword>
<dbReference type="InterPro" id="IPR004045">
    <property type="entry name" value="Glutathione_S-Trfase_N"/>
</dbReference>
<feature type="chain" id="PRO_5032519817" evidence="4">
    <location>
        <begin position="20"/>
        <end position="366"/>
    </location>
</feature>
<gene>
    <name evidence="6" type="ORF">JKP88DRAFT_269043</name>
</gene>
<organism evidence="6 7">
    <name type="scientific">Tribonema minus</name>
    <dbReference type="NCBI Taxonomy" id="303371"/>
    <lineage>
        <taxon>Eukaryota</taxon>
        <taxon>Sar</taxon>
        <taxon>Stramenopiles</taxon>
        <taxon>Ochrophyta</taxon>
        <taxon>PX clade</taxon>
        <taxon>Xanthophyceae</taxon>
        <taxon>Tribonematales</taxon>
        <taxon>Tribonemataceae</taxon>
        <taxon>Tribonema</taxon>
    </lineage>
</organism>
<keyword evidence="4" id="KW-0732">Signal</keyword>
<dbReference type="Gene3D" id="3.40.30.10">
    <property type="entry name" value="Glutaredoxin"/>
    <property type="match status" value="1"/>
</dbReference>
<dbReference type="Proteomes" id="UP000664859">
    <property type="component" value="Unassembled WGS sequence"/>
</dbReference>
<dbReference type="PROSITE" id="PS50405">
    <property type="entry name" value="GST_CTER"/>
    <property type="match status" value="1"/>
</dbReference>
<reference evidence="6" key="1">
    <citation type="submission" date="2021-02" db="EMBL/GenBank/DDBJ databases">
        <title>First Annotated Genome of the Yellow-green Alga Tribonema minus.</title>
        <authorList>
            <person name="Mahan K.M."/>
        </authorList>
    </citation>
    <scope>NUCLEOTIDE SEQUENCE</scope>
    <source>
        <strain evidence="6">UTEX B ZZ1240</strain>
    </source>
</reference>
<evidence type="ECO:0000313" key="7">
    <source>
        <dbReference type="Proteomes" id="UP000664859"/>
    </source>
</evidence>
<proteinExistence type="predicted"/>
<feature type="binding site" evidence="2">
    <location>
        <begin position="167"/>
        <end position="170"/>
    </location>
    <ligand>
        <name>glutathione</name>
        <dbReference type="ChEBI" id="CHEBI:57925"/>
    </ligand>
</feature>